<evidence type="ECO:0000256" key="5">
    <source>
        <dbReference type="PIRSR" id="PIRSR606710-1"/>
    </source>
</evidence>
<evidence type="ECO:0000256" key="2">
    <source>
        <dbReference type="ARBA" id="ARBA00009865"/>
    </source>
</evidence>
<evidence type="ECO:0000256" key="4">
    <source>
        <dbReference type="ARBA" id="ARBA00023295"/>
    </source>
</evidence>
<organism evidence="8 9">
    <name type="scientific">Bacteroides intestinalis</name>
    <dbReference type="NCBI Taxonomy" id="329854"/>
    <lineage>
        <taxon>Bacteria</taxon>
        <taxon>Pseudomonadati</taxon>
        <taxon>Bacteroidota</taxon>
        <taxon>Bacteroidia</taxon>
        <taxon>Bacteroidales</taxon>
        <taxon>Bacteroidaceae</taxon>
        <taxon>Bacteroides</taxon>
    </lineage>
</organism>
<dbReference type="RefSeq" id="WP_118222911.1">
    <property type="nucleotide sequence ID" value="NZ_QSKV01000011.1"/>
</dbReference>
<sequence length="785" mass="89578">MKTVLIWLALCFGTLMTTYANGTAYLFSYFINDSRDGLHLAYSYDGLNWTALNGGKSYLTPAVGKDKLMRDPSICQAPDGTFHMVWTSSWTDRIIGYASSRDLIHWSEQRAIPVMMHEPTAHNCWAPELFYDEPSQTYYIFWATTIPGRHKEVATSESEKGLNHRMYYVTTKDFQTFSKTKMFFNPDFSVIDAAIVKDPKNEELIMVVKNENSNPPEKNLRITRTRNLAKGFPTKVSPSITGNYWAEGPAPLFVGDTLYVYFDKYRDHRYGAVRSLDHGETWEDVSDLVSFPRGIRHGTAFAVDASVVETLIANRNYNPLIPDNLADPSLSKFGDTYYLYATTDLDYGLGRAGTPVVWKSKDFVNWSFEGSHIQGFDWAKGYDWVNDKGEKKTGYFRYWAPGKVIEQNGTYYLYVTFVKPDEKMGTYVMIADRPDGPFRFAEGNGLFAPETEGADSPFIVNDIDGEPFIDDDGNGYLFWRRRLAARLSADRLHIEGEPLTMQTARQGYSEGPLMFKRKGIYYYVYTLSGNQNYVNAYMMSRESPLSGFVKPEGNDIFLFSAPKNQVWGPGHGNIFYDEKTDEYIFLYLEYGDGGTTRQVYANRMEFNEDGTIKTLVPDMRGVGYLSAPQETRRNLALQADFRASSEKAPRTAVVDIETQPNDPLPEKASVKKYTRTHTYQAAHVGDESNGTRWMATVTDSSPYITVDLKEMRNVGECQFYFTKPTEGHTWRLEKSVDGKHWQVCAEEKKLQARSPHVAKGIGEARYLRLHILRGDAGLWEWKIYE</sequence>
<dbReference type="GO" id="GO:0004553">
    <property type="term" value="F:hydrolase activity, hydrolyzing O-glycosyl compounds"/>
    <property type="evidence" value="ECO:0007669"/>
    <property type="project" value="InterPro"/>
</dbReference>
<dbReference type="PROSITE" id="PS50022">
    <property type="entry name" value="FA58C_3"/>
    <property type="match status" value="1"/>
</dbReference>
<dbReference type="InterPro" id="IPR050727">
    <property type="entry name" value="GH43_arabinanases"/>
</dbReference>
<feature type="domain" description="F5/8 type C" evidence="7">
    <location>
        <begin position="646"/>
        <end position="741"/>
    </location>
</feature>
<dbReference type="PANTHER" id="PTHR43301">
    <property type="entry name" value="ARABINAN ENDO-1,5-ALPHA-L-ARABINOSIDASE"/>
    <property type="match status" value="1"/>
</dbReference>
<comment type="similarity">
    <text evidence="2">Belongs to the glycosyl hydrolase 43 family.</text>
</comment>
<accession>A0A414L6B9</accession>
<evidence type="ECO:0000256" key="3">
    <source>
        <dbReference type="ARBA" id="ARBA00022801"/>
    </source>
</evidence>
<dbReference type="SUPFAM" id="SSF75005">
    <property type="entry name" value="Arabinanase/levansucrase/invertase"/>
    <property type="match status" value="2"/>
</dbReference>
<dbReference type="Gene3D" id="2.60.120.260">
    <property type="entry name" value="Galactose-binding domain-like"/>
    <property type="match status" value="1"/>
</dbReference>
<dbReference type="SUPFAM" id="SSF49785">
    <property type="entry name" value="Galactose-binding domain-like"/>
    <property type="match status" value="1"/>
</dbReference>
<dbReference type="AlphaFoldDB" id="A0A414L6B9"/>
<dbReference type="CDD" id="cd08983">
    <property type="entry name" value="GH43_Bt3655-like"/>
    <property type="match status" value="1"/>
</dbReference>
<feature type="active site" description="Proton acceptor" evidence="5">
    <location>
        <position position="327"/>
    </location>
</feature>
<proteinExistence type="inferred from homology"/>
<evidence type="ECO:0000256" key="6">
    <source>
        <dbReference type="PIRSR" id="PIRSR606710-2"/>
    </source>
</evidence>
<dbReference type="EMBL" id="QSKV01000011">
    <property type="protein sequence ID" value="RHE90143.1"/>
    <property type="molecule type" value="Genomic_DNA"/>
</dbReference>
<dbReference type="PANTHER" id="PTHR43301:SF3">
    <property type="entry name" value="ARABINAN ENDO-1,5-ALPHA-L-ARABINOSIDASE A-RELATED"/>
    <property type="match status" value="1"/>
</dbReference>
<protein>
    <submittedName>
        <fullName evidence="8">Glycoside hydrolase</fullName>
    </submittedName>
</protein>
<dbReference type="Gene3D" id="2.115.10.20">
    <property type="entry name" value="Glycosyl hydrolase domain, family 43"/>
    <property type="match status" value="2"/>
</dbReference>
<dbReference type="InterPro" id="IPR000421">
    <property type="entry name" value="FA58C"/>
</dbReference>
<reference evidence="8 9" key="1">
    <citation type="submission" date="2018-08" db="EMBL/GenBank/DDBJ databases">
        <title>A genome reference for cultivated species of the human gut microbiota.</title>
        <authorList>
            <person name="Zou Y."/>
            <person name="Xue W."/>
            <person name="Luo G."/>
        </authorList>
    </citation>
    <scope>NUCLEOTIDE SEQUENCE [LARGE SCALE GENOMIC DNA]</scope>
    <source>
        <strain evidence="8 9">AM27-17</strain>
    </source>
</reference>
<gene>
    <name evidence="8" type="ORF">DW712_16500</name>
</gene>
<comment type="caution">
    <text evidence="8">The sequence shown here is derived from an EMBL/GenBank/DDBJ whole genome shotgun (WGS) entry which is preliminary data.</text>
</comment>
<feature type="active site" description="Proton donor" evidence="5">
    <location>
        <position position="510"/>
    </location>
</feature>
<dbReference type="Pfam" id="PF04616">
    <property type="entry name" value="Glyco_hydro_43"/>
    <property type="match status" value="2"/>
</dbReference>
<evidence type="ECO:0000256" key="1">
    <source>
        <dbReference type="ARBA" id="ARBA00004834"/>
    </source>
</evidence>
<evidence type="ECO:0000313" key="8">
    <source>
        <dbReference type="EMBL" id="RHE90143.1"/>
    </source>
</evidence>
<evidence type="ECO:0000313" key="9">
    <source>
        <dbReference type="Proteomes" id="UP000285650"/>
    </source>
</evidence>
<dbReference type="Pfam" id="PF00754">
    <property type="entry name" value="F5_F8_type_C"/>
    <property type="match status" value="1"/>
</dbReference>
<dbReference type="GO" id="GO:0005975">
    <property type="term" value="P:carbohydrate metabolic process"/>
    <property type="evidence" value="ECO:0007669"/>
    <property type="project" value="InterPro"/>
</dbReference>
<keyword evidence="3 8" id="KW-0378">Hydrolase</keyword>
<keyword evidence="4" id="KW-0326">Glycosidase</keyword>
<dbReference type="InterPro" id="IPR006710">
    <property type="entry name" value="Glyco_hydro_43"/>
</dbReference>
<name>A0A414L6B9_9BACE</name>
<dbReference type="InterPro" id="IPR023296">
    <property type="entry name" value="Glyco_hydro_beta-prop_sf"/>
</dbReference>
<feature type="site" description="Important for catalytic activity, responsible for pKa modulation of the active site Glu and correct orientation of both the proton donor and substrate" evidence="6">
    <location>
        <position position="464"/>
    </location>
</feature>
<dbReference type="InterPro" id="IPR008979">
    <property type="entry name" value="Galactose-bd-like_sf"/>
</dbReference>
<evidence type="ECO:0000259" key="7">
    <source>
        <dbReference type="PROSITE" id="PS50022"/>
    </source>
</evidence>
<dbReference type="Proteomes" id="UP000285650">
    <property type="component" value="Unassembled WGS sequence"/>
</dbReference>
<comment type="pathway">
    <text evidence="1">Glycan metabolism; L-arabinan degradation.</text>
</comment>